<gene>
    <name evidence="2" type="ORF">GCM10023322_47640</name>
</gene>
<dbReference type="EMBL" id="BAABJQ010000015">
    <property type="protein sequence ID" value="GAA5191080.1"/>
    <property type="molecule type" value="Genomic_DNA"/>
</dbReference>
<name>A0ABP9S5E7_9ACTN</name>
<comment type="caution">
    <text evidence="2">The sequence shown here is derived from an EMBL/GenBank/DDBJ whole genome shotgun (WGS) entry which is preliminary data.</text>
</comment>
<reference evidence="3" key="1">
    <citation type="journal article" date="2019" name="Int. J. Syst. Evol. Microbiol.">
        <title>The Global Catalogue of Microorganisms (GCM) 10K type strain sequencing project: providing services to taxonomists for standard genome sequencing and annotation.</title>
        <authorList>
            <consortium name="The Broad Institute Genomics Platform"/>
            <consortium name="The Broad Institute Genome Sequencing Center for Infectious Disease"/>
            <person name="Wu L."/>
            <person name="Ma J."/>
        </authorList>
    </citation>
    <scope>NUCLEOTIDE SEQUENCE [LARGE SCALE GENOMIC DNA]</scope>
    <source>
        <strain evidence="3">JCM 18304</strain>
    </source>
</reference>
<dbReference type="PANTHER" id="PTHR30336">
    <property type="entry name" value="INNER MEMBRANE PROTEIN, PROBABLE PERMEASE"/>
    <property type="match status" value="1"/>
</dbReference>
<evidence type="ECO:0000313" key="2">
    <source>
        <dbReference type="EMBL" id="GAA5191080.1"/>
    </source>
</evidence>
<protein>
    <submittedName>
        <fullName evidence="2">ElyC/SanA/YdcF family protein</fullName>
    </submittedName>
</protein>
<dbReference type="InterPro" id="IPR051599">
    <property type="entry name" value="Cell_Envelope_Assoc"/>
</dbReference>
<organism evidence="2 3">
    <name type="scientific">Rugosimonospora acidiphila</name>
    <dbReference type="NCBI Taxonomy" id="556531"/>
    <lineage>
        <taxon>Bacteria</taxon>
        <taxon>Bacillati</taxon>
        <taxon>Actinomycetota</taxon>
        <taxon>Actinomycetes</taxon>
        <taxon>Micromonosporales</taxon>
        <taxon>Micromonosporaceae</taxon>
        <taxon>Rugosimonospora</taxon>
    </lineage>
</organism>
<dbReference type="InterPro" id="IPR003848">
    <property type="entry name" value="DUF218"/>
</dbReference>
<keyword evidence="3" id="KW-1185">Reference proteome</keyword>
<dbReference type="Pfam" id="PF02698">
    <property type="entry name" value="DUF218"/>
    <property type="match status" value="1"/>
</dbReference>
<proteinExistence type="predicted"/>
<evidence type="ECO:0000313" key="3">
    <source>
        <dbReference type="Proteomes" id="UP001501570"/>
    </source>
</evidence>
<sequence length="213" mass="22989">MVGAAAVVVLGMVATVASVAWVRAGARGHIFDKADVPAAPVALVLGAQVDADGKPSPFLAARLELARELFVAGKVKVILVSGDHMHWDYDEPDAMRDWLLAHGVPDGKIVRDYAGFDTYDSCARAKRIFGVTRATVVTQTYHVPRAVTLCRRLGLDVNGVGDDTVKRYRTPWRDSSIREYGACVKAVLDVVSGRDPALLGRHETGVQDALRRG</sequence>
<accession>A0ABP9S5E7</accession>
<dbReference type="Proteomes" id="UP001501570">
    <property type="component" value="Unassembled WGS sequence"/>
</dbReference>
<feature type="domain" description="DUF218" evidence="1">
    <location>
        <begin position="41"/>
        <end position="157"/>
    </location>
</feature>
<dbReference type="CDD" id="cd06259">
    <property type="entry name" value="YdcF-like"/>
    <property type="match status" value="1"/>
</dbReference>
<dbReference type="PANTHER" id="PTHR30336:SF6">
    <property type="entry name" value="INTEGRAL MEMBRANE PROTEIN"/>
    <property type="match status" value="1"/>
</dbReference>
<evidence type="ECO:0000259" key="1">
    <source>
        <dbReference type="Pfam" id="PF02698"/>
    </source>
</evidence>